<dbReference type="PANTHER" id="PTHR14087:SF8">
    <property type="entry name" value="OS03G0676100 PROTEIN"/>
    <property type="match status" value="1"/>
</dbReference>
<dbReference type="Gene3D" id="3.10.590.10">
    <property type="entry name" value="ph1033 like domains"/>
    <property type="match status" value="1"/>
</dbReference>
<comment type="subcellular location">
    <subcellularLocation>
        <location evidence="1">Nucleus</location>
    </subcellularLocation>
</comment>
<accession>A0A6P8CCQ3</accession>
<dbReference type="Pfam" id="PF01878">
    <property type="entry name" value="EVE"/>
    <property type="match status" value="1"/>
</dbReference>
<dbReference type="GO" id="GO:0005634">
    <property type="term" value="C:nucleus"/>
    <property type="evidence" value="ECO:0007669"/>
    <property type="project" value="UniProtKB-SubCell"/>
</dbReference>
<dbReference type="RefSeq" id="XP_031379281.1">
    <property type="nucleotide sequence ID" value="XM_031523421.1"/>
</dbReference>
<dbReference type="InterPro" id="IPR015947">
    <property type="entry name" value="PUA-like_sf"/>
</dbReference>
<dbReference type="PANTHER" id="PTHR14087">
    <property type="entry name" value="THYMOCYTE NUCLEAR PROTEIN 1"/>
    <property type="match status" value="1"/>
</dbReference>
<dbReference type="OrthoDB" id="41445at2759"/>
<keyword evidence="5" id="KW-1185">Reference proteome</keyword>
<evidence type="ECO:0000259" key="4">
    <source>
        <dbReference type="Pfam" id="PF01878"/>
    </source>
</evidence>
<dbReference type="InterPro" id="IPR052181">
    <property type="entry name" value="5hmC_binding"/>
</dbReference>
<organism evidence="5 6">
    <name type="scientific">Punica granatum</name>
    <name type="common">Pomegranate</name>
    <dbReference type="NCBI Taxonomy" id="22663"/>
    <lineage>
        <taxon>Eukaryota</taxon>
        <taxon>Viridiplantae</taxon>
        <taxon>Streptophyta</taxon>
        <taxon>Embryophyta</taxon>
        <taxon>Tracheophyta</taxon>
        <taxon>Spermatophyta</taxon>
        <taxon>Magnoliopsida</taxon>
        <taxon>eudicotyledons</taxon>
        <taxon>Gunneridae</taxon>
        <taxon>Pentapetalae</taxon>
        <taxon>rosids</taxon>
        <taxon>malvids</taxon>
        <taxon>Myrtales</taxon>
        <taxon>Lythraceae</taxon>
        <taxon>Punica</taxon>
    </lineage>
</organism>
<keyword evidence="2" id="KW-0539">Nucleus</keyword>
<dbReference type="GeneID" id="116194573"/>
<dbReference type="Proteomes" id="UP000515151">
    <property type="component" value="Chromosome 2"/>
</dbReference>
<reference evidence="6" key="2">
    <citation type="submission" date="2025-08" db="UniProtKB">
        <authorList>
            <consortium name="RefSeq"/>
        </authorList>
    </citation>
    <scope>IDENTIFICATION</scope>
    <source>
        <tissue evidence="6">Leaf</tissue>
    </source>
</reference>
<dbReference type="AlphaFoldDB" id="A0A6P8CCQ3"/>
<feature type="compositionally biased region" description="Pro residues" evidence="3">
    <location>
        <begin position="1"/>
        <end position="15"/>
    </location>
</feature>
<evidence type="ECO:0000256" key="3">
    <source>
        <dbReference type="SAM" id="MobiDB-lite"/>
    </source>
</evidence>
<gene>
    <name evidence="6" type="primary">LOC116194573</name>
</gene>
<dbReference type="InterPro" id="IPR047197">
    <property type="entry name" value="THYN1-like_EVE"/>
</dbReference>
<name>A0A6P8CCQ3_PUNGR</name>
<evidence type="ECO:0000256" key="1">
    <source>
        <dbReference type="ARBA" id="ARBA00004123"/>
    </source>
</evidence>
<feature type="region of interest" description="Disordered" evidence="3">
    <location>
        <begin position="1"/>
        <end position="39"/>
    </location>
</feature>
<proteinExistence type="predicted"/>
<sequence length="194" mass="21738">MNSLPKLPPSSPPLRLPKTQNPQPPSKIRLLRAPAGMGKKAKDKQYWLLKTEPGEWSWEDQAANGGATKWDGVRNRQAQNNLKAMSLDDLCFFYHSGQKSRRIVGVVTVTREWYQDAEVGGGAVDVRAVGEMRRPVELEELKRDEGLRKGGFQLLKQPRLSVVPVLPEVWERICEMGGGYEGDGREVSRDGEAE</sequence>
<evidence type="ECO:0000256" key="2">
    <source>
        <dbReference type="ARBA" id="ARBA00023242"/>
    </source>
</evidence>
<evidence type="ECO:0000313" key="6">
    <source>
        <dbReference type="RefSeq" id="XP_031379281.1"/>
    </source>
</evidence>
<dbReference type="CDD" id="cd21133">
    <property type="entry name" value="EVE"/>
    <property type="match status" value="1"/>
</dbReference>
<feature type="domain" description="EVE" evidence="4">
    <location>
        <begin position="45"/>
        <end position="176"/>
    </location>
</feature>
<evidence type="ECO:0000313" key="5">
    <source>
        <dbReference type="Proteomes" id="UP000515151"/>
    </source>
</evidence>
<dbReference type="SUPFAM" id="SSF88697">
    <property type="entry name" value="PUA domain-like"/>
    <property type="match status" value="1"/>
</dbReference>
<dbReference type="InterPro" id="IPR002740">
    <property type="entry name" value="EVE_domain"/>
</dbReference>
<protein>
    <submittedName>
        <fullName evidence="6">Thymocyte nuclear protein 1</fullName>
    </submittedName>
</protein>
<reference evidence="5" key="1">
    <citation type="journal article" date="2020" name="Plant Biotechnol. J.">
        <title>The pomegranate (Punica granatum L.) draft genome dissects genetic divergence between soft- and hard-seeded cultivars.</title>
        <authorList>
            <person name="Luo X."/>
            <person name="Li H."/>
            <person name="Wu Z."/>
            <person name="Yao W."/>
            <person name="Zhao P."/>
            <person name="Cao D."/>
            <person name="Yu H."/>
            <person name="Li K."/>
            <person name="Poudel K."/>
            <person name="Zhao D."/>
            <person name="Zhang F."/>
            <person name="Xia X."/>
            <person name="Chen L."/>
            <person name="Wang Q."/>
            <person name="Jing D."/>
            <person name="Cao S."/>
        </authorList>
    </citation>
    <scope>NUCLEOTIDE SEQUENCE [LARGE SCALE GENOMIC DNA]</scope>
    <source>
        <strain evidence="5">cv. Tunisia</strain>
    </source>
</reference>